<keyword evidence="7 11" id="KW-0798">TonB box</keyword>
<evidence type="ECO:0000256" key="3">
    <source>
        <dbReference type="ARBA" id="ARBA00022448"/>
    </source>
</evidence>
<keyword evidence="9 10" id="KW-0998">Cell outer membrane</keyword>
<dbReference type="STRING" id="1245471.PCA10_48780"/>
<keyword evidence="16" id="KW-1185">Reference proteome</keyword>
<evidence type="ECO:0000256" key="1">
    <source>
        <dbReference type="ARBA" id="ARBA00004571"/>
    </source>
</evidence>
<comment type="subcellular location">
    <subcellularLocation>
        <location evidence="1 10">Cell outer membrane</location>
        <topology evidence="1 10">Multi-pass membrane protein</topology>
    </subcellularLocation>
</comment>
<dbReference type="Gene3D" id="2.40.170.20">
    <property type="entry name" value="TonB-dependent receptor, beta-barrel domain"/>
    <property type="match status" value="1"/>
</dbReference>
<evidence type="ECO:0000259" key="14">
    <source>
        <dbReference type="Pfam" id="PF07715"/>
    </source>
</evidence>
<keyword evidence="15" id="KW-0675">Receptor</keyword>
<dbReference type="NCBIfam" id="TIGR01786">
    <property type="entry name" value="TonB-hemlactrns"/>
    <property type="match status" value="1"/>
</dbReference>
<name>S6ANN3_METRE</name>
<evidence type="ECO:0000259" key="13">
    <source>
        <dbReference type="Pfam" id="PF00593"/>
    </source>
</evidence>
<dbReference type="InterPro" id="IPR011276">
    <property type="entry name" value="TonB_haem/Hb_rcpt"/>
</dbReference>
<dbReference type="InterPro" id="IPR000531">
    <property type="entry name" value="Beta-barrel_TonB"/>
</dbReference>
<dbReference type="PROSITE" id="PS52016">
    <property type="entry name" value="TONB_DEPENDENT_REC_3"/>
    <property type="match status" value="1"/>
</dbReference>
<dbReference type="Pfam" id="PF07715">
    <property type="entry name" value="Plug"/>
    <property type="match status" value="1"/>
</dbReference>
<dbReference type="eggNOG" id="COG4771">
    <property type="taxonomic scope" value="Bacteria"/>
</dbReference>
<keyword evidence="3 10" id="KW-0813">Transport</keyword>
<evidence type="ECO:0000313" key="15">
    <source>
        <dbReference type="EMBL" id="BAN50610.1"/>
    </source>
</evidence>
<evidence type="ECO:0000256" key="2">
    <source>
        <dbReference type="ARBA" id="ARBA00009810"/>
    </source>
</evidence>
<dbReference type="Gene3D" id="2.170.130.10">
    <property type="entry name" value="TonB-dependent receptor, plug domain"/>
    <property type="match status" value="1"/>
</dbReference>
<dbReference type="PANTHER" id="PTHR47752:SF1">
    <property type="entry name" value="HTH-TYPE TRANSCRIPTIONAL REPRESSOR FABR"/>
    <property type="match status" value="1"/>
</dbReference>
<dbReference type="GO" id="GO:0015232">
    <property type="term" value="F:heme transmembrane transporter activity"/>
    <property type="evidence" value="ECO:0007669"/>
    <property type="project" value="InterPro"/>
</dbReference>
<feature type="signal peptide" evidence="12">
    <location>
        <begin position="1"/>
        <end position="25"/>
    </location>
</feature>
<evidence type="ECO:0000256" key="12">
    <source>
        <dbReference type="SAM" id="SignalP"/>
    </source>
</evidence>
<reference evidence="15 16" key="1">
    <citation type="journal article" date="2013" name="Genome Announc.">
        <title>Complete Genome Sequence of the Carbazole Degrader Pseudomonas resinovorans Strain CA10 (NBRC 106553).</title>
        <authorList>
            <person name="Shintani M."/>
            <person name="Hosoyama A."/>
            <person name="Ohji S."/>
            <person name="Tsuchikane K."/>
            <person name="Takarada H."/>
            <person name="Yamazoe A."/>
            <person name="Fujita N."/>
            <person name="Nojiri H."/>
        </authorList>
    </citation>
    <scope>NUCLEOTIDE SEQUENCE [LARGE SCALE GENOMIC DNA]</scope>
    <source>
        <strain evidence="15 16">NBRC 106553</strain>
    </source>
</reference>
<dbReference type="OrthoDB" id="9764669at2"/>
<keyword evidence="6 12" id="KW-0732">Signal</keyword>
<evidence type="ECO:0000256" key="6">
    <source>
        <dbReference type="ARBA" id="ARBA00022729"/>
    </source>
</evidence>
<dbReference type="InterPro" id="IPR012910">
    <property type="entry name" value="Plug_dom"/>
</dbReference>
<dbReference type="SUPFAM" id="SSF56935">
    <property type="entry name" value="Porins"/>
    <property type="match status" value="1"/>
</dbReference>
<evidence type="ECO:0000256" key="9">
    <source>
        <dbReference type="ARBA" id="ARBA00023237"/>
    </source>
</evidence>
<organism evidence="15 16">
    <name type="scientific">Metapseudomonas resinovorans NBRC 106553</name>
    <dbReference type="NCBI Taxonomy" id="1245471"/>
    <lineage>
        <taxon>Bacteria</taxon>
        <taxon>Pseudomonadati</taxon>
        <taxon>Pseudomonadota</taxon>
        <taxon>Gammaproteobacteria</taxon>
        <taxon>Pseudomonadales</taxon>
        <taxon>Pseudomonadaceae</taxon>
        <taxon>Metapseudomonas</taxon>
    </lineage>
</organism>
<evidence type="ECO:0000256" key="11">
    <source>
        <dbReference type="RuleBase" id="RU003357"/>
    </source>
</evidence>
<dbReference type="Proteomes" id="UP000015503">
    <property type="component" value="Chromosome"/>
</dbReference>
<evidence type="ECO:0000256" key="10">
    <source>
        <dbReference type="PROSITE-ProRule" id="PRU01360"/>
    </source>
</evidence>
<dbReference type="AlphaFoldDB" id="S6ANN3"/>
<feature type="domain" description="TonB-dependent receptor plug" evidence="14">
    <location>
        <begin position="54"/>
        <end position="163"/>
    </location>
</feature>
<evidence type="ECO:0000256" key="4">
    <source>
        <dbReference type="ARBA" id="ARBA00022452"/>
    </source>
</evidence>
<comment type="similarity">
    <text evidence="2 10 11">Belongs to the TonB-dependent receptor family.</text>
</comment>
<dbReference type="InterPro" id="IPR010949">
    <property type="entry name" value="TonB_Hb/transfer/lactofer_rcpt"/>
</dbReference>
<dbReference type="EMBL" id="AP013068">
    <property type="protein sequence ID" value="BAN50610.1"/>
    <property type="molecule type" value="Genomic_DNA"/>
</dbReference>
<dbReference type="KEGG" id="pre:PCA10_48780"/>
<keyword evidence="5 10" id="KW-0812">Transmembrane</keyword>
<evidence type="ECO:0000256" key="7">
    <source>
        <dbReference type="ARBA" id="ARBA00023077"/>
    </source>
</evidence>
<gene>
    <name evidence="15" type="ORF">PCA10_48780</name>
</gene>
<protein>
    <submittedName>
        <fullName evidence="15">Putative heme/hemoglobin receptor</fullName>
    </submittedName>
</protein>
<dbReference type="HOGENOM" id="CLU_008287_19_0_6"/>
<dbReference type="Pfam" id="PF00593">
    <property type="entry name" value="TonB_dep_Rec_b-barrel"/>
    <property type="match status" value="1"/>
</dbReference>
<keyword evidence="4 10" id="KW-1134">Transmembrane beta strand</keyword>
<dbReference type="InterPro" id="IPR037066">
    <property type="entry name" value="Plug_dom_sf"/>
</dbReference>
<dbReference type="PANTHER" id="PTHR47752">
    <property type="entry name" value="HTH-TYPE TRANSCRIPTIONAL REPRESSOR FABR"/>
    <property type="match status" value="1"/>
</dbReference>
<evidence type="ECO:0000313" key="16">
    <source>
        <dbReference type="Proteomes" id="UP000015503"/>
    </source>
</evidence>
<keyword evidence="8 10" id="KW-0472">Membrane</keyword>
<dbReference type="RefSeq" id="WP_016494738.1">
    <property type="nucleotide sequence ID" value="NC_021499.1"/>
</dbReference>
<evidence type="ECO:0000256" key="5">
    <source>
        <dbReference type="ARBA" id="ARBA00022692"/>
    </source>
</evidence>
<dbReference type="GO" id="GO:0009279">
    <property type="term" value="C:cell outer membrane"/>
    <property type="evidence" value="ECO:0007669"/>
    <property type="project" value="UniProtKB-SubCell"/>
</dbReference>
<feature type="domain" description="TonB-dependent receptor-like beta-barrel" evidence="13">
    <location>
        <begin position="256"/>
        <end position="698"/>
    </location>
</feature>
<evidence type="ECO:0000256" key="8">
    <source>
        <dbReference type="ARBA" id="ARBA00023136"/>
    </source>
</evidence>
<dbReference type="InterPro" id="IPR050692">
    <property type="entry name" value="HTH_transcr_repressor_FabR"/>
</dbReference>
<proteinExistence type="inferred from homology"/>
<sequence>MAPRPPFALRSRFALLLLCPSLALAAEEAAERTATQFDTLTLTVTATRSEQRLDQVPSTVSVITERQIDQKNVNNIRDLVRYEPGVSVSGTGSRFGLSGFTIRGIGGNRVLTQVDGVSVPDTFTFGGFLSAQRNYVDVDTMKQVEIIRGPASSLYGSDAIGGAVSFLTRDAADYLDEGDDTYARLKTGYDGSDDSWLRSGTVAARQGNVDGLLHIGRRTGQALDTQGSLGGIGNTREKANPLDYTTDNLLTKLGWNFGEGQRLQLTYESYQDDVDTRVLSNYSNTATIRTQDAQDSVDRDRYSLAHSIQLNSLLADQVHTQLSYQDSQTRQQTFENRVVAGQPRFRTRDSHYEERMWVLNSKLDKAFSLGETQHALIYGVDLKRLKNSDLREGGETVIATGVTTPTLPTSDFPDPTTTEYALFAQDRIDIGRWSLLPGVRYDHYEMKPHVTQRYLNSQATDANPSDFSDSAISPKFGVTYQLDDQHSVYGQYAAGFRAPQAIEIFGEFINPGMYRTLANTNLKAETSDSYELGLRGKYDVGSFGAAFFYNQYDDFIEQISRPSSVPGFPFGDFQYVNRDRVIIRGFEAKGELFLDQLGMTPQGWTAIGSVAYARGKDEGTGQPINSVDPLKGVFGVGYAQPSGKFGGDLTWTVVAAKERIDRTQTPGQFQTAGYGLLDLNGWWQVTEELSVNAGLFNITDKEYWQWGDARGLTENSPSLRRYTQPGRHAAVNLVWEI</sequence>
<dbReference type="PATRIC" id="fig|1245471.3.peg.4942"/>
<dbReference type="CDD" id="cd01347">
    <property type="entry name" value="ligand_gated_channel"/>
    <property type="match status" value="1"/>
</dbReference>
<dbReference type="InterPro" id="IPR039426">
    <property type="entry name" value="TonB-dep_rcpt-like"/>
</dbReference>
<dbReference type="NCBIfam" id="TIGR01785">
    <property type="entry name" value="TonB-hemin"/>
    <property type="match status" value="1"/>
</dbReference>
<accession>S6ANN3</accession>
<dbReference type="InterPro" id="IPR036942">
    <property type="entry name" value="Beta-barrel_TonB_sf"/>
</dbReference>
<feature type="chain" id="PRO_5004536394" evidence="12">
    <location>
        <begin position="26"/>
        <end position="737"/>
    </location>
</feature>